<evidence type="ECO:0000256" key="1">
    <source>
        <dbReference type="ARBA" id="ARBA00023157"/>
    </source>
</evidence>
<evidence type="ECO:0000259" key="5">
    <source>
        <dbReference type="PROSITE" id="PS50279"/>
    </source>
</evidence>
<evidence type="ECO:0000313" key="7">
    <source>
        <dbReference type="EMBL" id="KAJ8300363.1"/>
    </source>
</evidence>
<dbReference type="InterPro" id="IPR036857">
    <property type="entry name" value="Thyroglobulin_1_sf"/>
</dbReference>
<name>A0ABQ9E4L8_TEGGR</name>
<feature type="transmembrane region" description="Helical" evidence="4">
    <location>
        <begin position="473"/>
        <end position="494"/>
    </location>
</feature>
<proteinExistence type="predicted"/>
<keyword evidence="1" id="KW-1015">Disulfide bond</keyword>
<feature type="region of interest" description="Disordered" evidence="3">
    <location>
        <begin position="448"/>
        <end position="467"/>
    </location>
</feature>
<evidence type="ECO:0000313" key="8">
    <source>
        <dbReference type="Proteomes" id="UP001217089"/>
    </source>
</evidence>
<dbReference type="SUPFAM" id="SSF57362">
    <property type="entry name" value="BPTI-like"/>
    <property type="match status" value="1"/>
</dbReference>
<dbReference type="CDD" id="cd00191">
    <property type="entry name" value="TY"/>
    <property type="match status" value="2"/>
</dbReference>
<gene>
    <name evidence="7" type="ORF">KUTeg_021882</name>
</gene>
<dbReference type="Gene3D" id="4.10.800.10">
    <property type="entry name" value="Thyroglobulin type-1"/>
    <property type="match status" value="2"/>
</dbReference>
<feature type="domain" description="BPTI/Kunitz inhibitor" evidence="5">
    <location>
        <begin position="168"/>
        <end position="225"/>
    </location>
</feature>
<dbReference type="PROSITE" id="PS50279">
    <property type="entry name" value="BPTI_KUNITZ_2"/>
    <property type="match status" value="1"/>
</dbReference>
<protein>
    <recommendedName>
        <fullName evidence="9">Thyroglobulin type-1 domain-containing protein</fullName>
    </recommendedName>
</protein>
<feature type="compositionally biased region" description="Pro residues" evidence="3">
    <location>
        <begin position="454"/>
        <end position="465"/>
    </location>
</feature>
<dbReference type="Pfam" id="PF00014">
    <property type="entry name" value="Kunitz_BPTI"/>
    <property type="match status" value="1"/>
</dbReference>
<sequence>MSYPYFAGITNMADDLMDHIDNETKGAQKMNAGMASISDQCNQKPVSGKKTIDMPEGPFVPNCTTTGDFGEKQCHGSLCFCMDSTGDFIDGTVRIGHAICNKTELAMAGGALTCPNGNSPQPCLHQCMKSKCPAHPQATCFADPCSNCTVSFKDKLQKPVTCKEIDPCKLGKPMMMKKYSKYGCSNMQMRFYYDQQTRTCQKFNISYCEKDDKYFKSLYQCQSECTVEDNEMNSVEEQSELLSGSQGSMDDARKPPPTLPTRGDVTPGGGSGNQPLRDDKNQLPMGDENQHSMGDRSQPPMGDASQYSLDESNEGNQGRLPHQCDEHGKFVKQQCDGRGHCWCVDGRGTQNGKKVKVDDMNQDIGCAENRTEMINFTIKFNIPQSMVKKNPQKFTDNVVKKAMEKVPGLKDHFVNAKVEMGDLKVDFDGETFTADPTSVIQSFVFEAQTQTTPKPTPEPPVSKPEPGPDKNTIIIITVVIVDVVAVILVIAVVVETYSGKPNGTCFENPSCDVK</sequence>
<keyword evidence="4" id="KW-0472">Membrane</keyword>
<dbReference type="CDD" id="cd00109">
    <property type="entry name" value="Kunitz-type"/>
    <property type="match status" value="1"/>
</dbReference>
<dbReference type="SMART" id="SM00211">
    <property type="entry name" value="TY"/>
    <property type="match status" value="2"/>
</dbReference>
<dbReference type="Proteomes" id="UP001217089">
    <property type="component" value="Unassembled WGS sequence"/>
</dbReference>
<feature type="compositionally biased region" description="Polar residues" evidence="3">
    <location>
        <begin position="232"/>
        <end position="248"/>
    </location>
</feature>
<feature type="compositionally biased region" description="Polar residues" evidence="3">
    <location>
        <begin position="305"/>
        <end position="316"/>
    </location>
</feature>
<dbReference type="InterPro" id="IPR000716">
    <property type="entry name" value="Thyroglobulin_1"/>
</dbReference>
<dbReference type="InterPro" id="IPR002223">
    <property type="entry name" value="Kunitz_BPTI"/>
</dbReference>
<evidence type="ECO:0000259" key="6">
    <source>
        <dbReference type="PROSITE" id="PS51162"/>
    </source>
</evidence>
<feature type="region of interest" description="Disordered" evidence="3">
    <location>
        <begin position="232"/>
        <end position="322"/>
    </location>
</feature>
<feature type="domain" description="Thyroglobulin type-1" evidence="6">
    <location>
        <begin position="38"/>
        <end position="100"/>
    </location>
</feature>
<reference evidence="7 8" key="1">
    <citation type="submission" date="2022-12" db="EMBL/GenBank/DDBJ databases">
        <title>Chromosome-level genome of Tegillarca granosa.</title>
        <authorList>
            <person name="Kim J."/>
        </authorList>
    </citation>
    <scope>NUCLEOTIDE SEQUENCE [LARGE SCALE GENOMIC DNA]</scope>
    <source>
        <strain evidence="7">Teg-2019</strain>
        <tissue evidence="7">Adductor muscle</tissue>
    </source>
</reference>
<comment type="caution">
    <text evidence="7">The sequence shown here is derived from an EMBL/GenBank/DDBJ whole genome shotgun (WGS) entry which is preliminary data.</text>
</comment>
<dbReference type="EMBL" id="JARBDR010000919">
    <property type="protein sequence ID" value="KAJ8300363.1"/>
    <property type="molecule type" value="Genomic_DNA"/>
</dbReference>
<accession>A0ABQ9E4L8</accession>
<evidence type="ECO:0000256" key="4">
    <source>
        <dbReference type="SAM" id="Phobius"/>
    </source>
</evidence>
<evidence type="ECO:0008006" key="9">
    <source>
        <dbReference type="Google" id="ProtNLM"/>
    </source>
</evidence>
<feature type="domain" description="Thyroglobulin type-1" evidence="6">
    <location>
        <begin position="222"/>
        <end position="366"/>
    </location>
</feature>
<keyword evidence="8" id="KW-1185">Reference proteome</keyword>
<organism evidence="7 8">
    <name type="scientific">Tegillarca granosa</name>
    <name type="common">Malaysian cockle</name>
    <name type="synonym">Anadara granosa</name>
    <dbReference type="NCBI Taxonomy" id="220873"/>
    <lineage>
        <taxon>Eukaryota</taxon>
        <taxon>Metazoa</taxon>
        <taxon>Spiralia</taxon>
        <taxon>Lophotrochozoa</taxon>
        <taxon>Mollusca</taxon>
        <taxon>Bivalvia</taxon>
        <taxon>Autobranchia</taxon>
        <taxon>Pteriomorphia</taxon>
        <taxon>Arcoida</taxon>
        <taxon>Arcoidea</taxon>
        <taxon>Arcidae</taxon>
        <taxon>Tegillarca</taxon>
    </lineage>
</organism>
<evidence type="ECO:0000256" key="3">
    <source>
        <dbReference type="SAM" id="MobiDB-lite"/>
    </source>
</evidence>
<dbReference type="InterPro" id="IPR036880">
    <property type="entry name" value="Kunitz_BPTI_sf"/>
</dbReference>
<dbReference type="SUPFAM" id="SSF57610">
    <property type="entry name" value="Thyroglobulin type-1 domain"/>
    <property type="match status" value="2"/>
</dbReference>
<evidence type="ECO:0000256" key="2">
    <source>
        <dbReference type="PROSITE-ProRule" id="PRU00500"/>
    </source>
</evidence>
<keyword evidence="4" id="KW-1133">Transmembrane helix</keyword>
<dbReference type="Gene3D" id="4.10.410.10">
    <property type="entry name" value="Pancreatic trypsin inhibitor Kunitz domain"/>
    <property type="match status" value="1"/>
</dbReference>
<comment type="caution">
    <text evidence="2">Lacks conserved residue(s) required for the propagation of feature annotation.</text>
</comment>
<dbReference type="PROSITE" id="PS51162">
    <property type="entry name" value="THYROGLOBULIN_1_2"/>
    <property type="match status" value="2"/>
</dbReference>
<keyword evidence="4" id="KW-0812">Transmembrane</keyword>
<dbReference type="Pfam" id="PF00086">
    <property type="entry name" value="Thyroglobulin_1"/>
    <property type="match status" value="2"/>
</dbReference>